<feature type="region of interest" description="Disordered" evidence="1">
    <location>
        <begin position="1"/>
        <end position="29"/>
    </location>
</feature>
<keyword evidence="2" id="KW-0472">Membrane</keyword>
<gene>
    <name evidence="3" type="ORF">AMAG_16525</name>
</gene>
<feature type="compositionally biased region" description="Basic and acidic residues" evidence="1">
    <location>
        <begin position="1"/>
        <end position="11"/>
    </location>
</feature>
<evidence type="ECO:0000313" key="3">
    <source>
        <dbReference type="EMBL" id="KNE72481.1"/>
    </source>
</evidence>
<keyword evidence="4" id="KW-1185">Reference proteome</keyword>
<keyword evidence="2" id="KW-0812">Transmembrane</keyword>
<dbReference type="VEuPathDB" id="FungiDB:AMAG_16525"/>
<proteinExistence type="predicted"/>
<dbReference type="AlphaFoldDB" id="A0A0L0TCT3"/>
<keyword evidence="2" id="KW-1133">Transmembrane helix</keyword>
<evidence type="ECO:0000313" key="4">
    <source>
        <dbReference type="Proteomes" id="UP000054350"/>
    </source>
</evidence>
<evidence type="ECO:0000256" key="1">
    <source>
        <dbReference type="SAM" id="MobiDB-lite"/>
    </source>
</evidence>
<dbReference type="Proteomes" id="UP000054350">
    <property type="component" value="Unassembled WGS sequence"/>
</dbReference>
<sequence>MPTGSDVERQPHNAVPDKPAPGNADAQPRKNLAHRVIPASRGARFLCIGTILVVLVLLITFLAFWFSADALFIVPVLRTTIPGKNVDPAQWTRDGTVIRSVPNWIIDMSVENRNKFAMTIEDLGVTAKFVTRENRTVLFGKSITRQSRVTVHVPAKEETKLKIELDVHWDLSDREQAYALKSLLVLCGVSASNVPAAPNVPDELPDFTGSKSPPPGFMKWEMGARKVTGFLGLGMTPPPGELVVWDQVHGAASGWGGRSPNAQEDWIMVAVCPWLMGNRTATPPQDIVRLAILTMQACKETEKCH</sequence>
<name>A0A0L0TCT3_ALLM3</name>
<feature type="transmembrane region" description="Helical" evidence="2">
    <location>
        <begin position="45"/>
        <end position="66"/>
    </location>
</feature>
<organism evidence="3 4">
    <name type="scientific">Allomyces macrogynus (strain ATCC 38327)</name>
    <name type="common">Allomyces javanicus var. macrogynus</name>
    <dbReference type="NCBI Taxonomy" id="578462"/>
    <lineage>
        <taxon>Eukaryota</taxon>
        <taxon>Fungi</taxon>
        <taxon>Fungi incertae sedis</taxon>
        <taxon>Blastocladiomycota</taxon>
        <taxon>Blastocladiomycetes</taxon>
        <taxon>Blastocladiales</taxon>
        <taxon>Blastocladiaceae</taxon>
        <taxon>Allomyces</taxon>
    </lineage>
</organism>
<reference evidence="3 4" key="1">
    <citation type="submission" date="2009-11" db="EMBL/GenBank/DDBJ databases">
        <title>Annotation of Allomyces macrogynus ATCC 38327.</title>
        <authorList>
            <consortium name="The Broad Institute Genome Sequencing Platform"/>
            <person name="Russ C."/>
            <person name="Cuomo C."/>
            <person name="Burger G."/>
            <person name="Gray M.W."/>
            <person name="Holland P.W.H."/>
            <person name="King N."/>
            <person name="Lang F.B.F."/>
            <person name="Roger A.J."/>
            <person name="Ruiz-Trillo I."/>
            <person name="Young S.K."/>
            <person name="Zeng Q."/>
            <person name="Gargeya S."/>
            <person name="Fitzgerald M."/>
            <person name="Haas B."/>
            <person name="Abouelleil A."/>
            <person name="Alvarado L."/>
            <person name="Arachchi H.M."/>
            <person name="Berlin A."/>
            <person name="Chapman S.B."/>
            <person name="Gearin G."/>
            <person name="Goldberg J."/>
            <person name="Griggs A."/>
            <person name="Gujja S."/>
            <person name="Hansen M."/>
            <person name="Heiman D."/>
            <person name="Howarth C."/>
            <person name="Larimer J."/>
            <person name="Lui A."/>
            <person name="MacDonald P.J.P."/>
            <person name="McCowen C."/>
            <person name="Montmayeur A."/>
            <person name="Murphy C."/>
            <person name="Neiman D."/>
            <person name="Pearson M."/>
            <person name="Priest M."/>
            <person name="Roberts A."/>
            <person name="Saif S."/>
            <person name="Shea T."/>
            <person name="Sisk P."/>
            <person name="Stolte C."/>
            <person name="Sykes S."/>
            <person name="Wortman J."/>
            <person name="Nusbaum C."/>
            <person name="Birren B."/>
        </authorList>
    </citation>
    <scope>NUCLEOTIDE SEQUENCE [LARGE SCALE GENOMIC DNA]</scope>
    <source>
        <strain evidence="3 4">ATCC 38327</strain>
    </source>
</reference>
<dbReference type="EMBL" id="GG745380">
    <property type="protein sequence ID" value="KNE72481.1"/>
    <property type="molecule type" value="Genomic_DNA"/>
</dbReference>
<evidence type="ECO:0000256" key="2">
    <source>
        <dbReference type="SAM" id="Phobius"/>
    </source>
</evidence>
<protein>
    <submittedName>
        <fullName evidence="3">Uncharacterized protein</fullName>
    </submittedName>
</protein>
<accession>A0A0L0TCT3</accession>
<reference evidence="4" key="2">
    <citation type="submission" date="2009-11" db="EMBL/GenBank/DDBJ databases">
        <title>The Genome Sequence of Allomyces macrogynus strain ATCC 38327.</title>
        <authorList>
            <consortium name="The Broad Institute Genome Sequencing Platform"/>
            <person name="Russ C."/>
            <person name="Cuomo C."/>
            <person name="Shea T."/>
            <person name="Young S.K."/>
            <person name="Zeng Q."/>
            <person name="Koehrsen M."/>
            <person name="Haas B."/>
            <person name="Borodovsky M."/>
            <person name="Guigo R."/>
            <person name="Alvarado L."/>
            <person name="Berlin A."/>
            <person name="Borenstein D."/>
            <person name="Chen Z."/>
            <person name="Engels R."/>
            <person name="Freedman E."/>
            <person name="Gellesch M."/>
            <person name="Goldberg J."/>
            <person name="Griggs A."/>
            <person name="Gujja S."/>
            <person name="Heiman D."/>
            <person name="Hepburn T."/>
            <person name="Howarth C."/>
            <person name="Jen D."/>
            <person name="Larson L."/>
            <person name="Lewis B."/>
            <person name="Mehta T."/>
            <person name="Park D."/>
            <person name="Pearson M."/>
            <person name="Roberts A."/>
            <person name="Saif S."/>
            <person name="Shenoy N."/>
            <person name="Sisk P."/>
            <person name="Stolte C."/>
            <person name="Sykes S."/>
            <person name="Walk T."/>
            <person name="White J."/>
            <person name="Yandava C."/>
            <person name="Burger G."/>
            <person name="Gray M.W."/>
            <person name="Holland P.W.H."/>
            <person name="King N."/>
            <person name="Lang F.B.F."/>
            <person name="Roger A.J."/>
            <person name="Ruiz-Trillo I."/>
            <person name="Lander E."/>
            <person name="Nusbaum C."/>
        </authorList>
    </citation>
    <scope>NUCLEOTIDE SEQUENCE [LARGE SCALE GENOMIC DNA]</scope>
    <source>
        <strain evidence="4">ATCC 38327</strain>
    </source>
</reference>